<feature type="compositionally biased region" description="Acidic residues" evidence="2">
    <location>
        <begin position="124"/>
        <end position="139"/>
    </location>
</feature>
<reference evidence="5" key="1">
    <citation type="journal article" date="2012" name="Nat. Genet.">
        <title>Lifestyle transitions in plant pathogenic Colletotrichum fungi deciphered by genome and transcriptome analyses.</title>
        <authorList>
            <person name="O'Connell R.J."/>
            <person name="Thon M.R."/>
            <person name="Hacquard S."/>
            <person name="Amyotte S.G."/>
            <person name="Kleemann J."/>
            <person name="Torres M.F."/>
            <person name="Damm U."/>
            <person name="Buiate E.A."/>
            <person name="Epstein L."/>
            <person name="Alkan N."/>
            <person name="Altmueller J."/>
            <person name="Alvarado-Balderrama L."/>
            <person name="Bauser C.A."/>
            <person name="Becker C."/>
            <person name="Birren B.W."/>
            <person name="Chen Z."/>
            <person name="Choi J."/>
            <person name="Crouch J.A."/>
            <person name="Duvick J.P."/>
            <person name="Farman M.A."/>
            <person name="Gan P."/>
            <person name="Heiman D."/>
            <person name="Henrissat B."/>
            <person name="Howard R.J."/>
            <person name="Kabbage M."/>
            <person name="Koch C."/>
            <person name="Kracher B."/>
            <person name="Kubo Y."/>
            <person name="Law A.D."/>
            <person name="Lebrun M.-H."/>
            <person name="Lee Y.-H."/>
            <person name="Miyara I."/>
            <person name="Moore N."/>
            <person name="Neumann U."/>
            <person name="Nordstroem K."/>
            <person name="Panaccione D.G."/>
            <person name="Panstruga R."/>
            <person name="Place M."/>
            <person name="Proctor R.H."/>
            <person name="Prusky D."/>
            <person name="Rech G."/>
            <person name="Reinhardt R."/>
            <person name="Rollins J.A."/>
            <person name="Rounsley S."/>
            <person name="Schardl C.L."/>
            <person name="Schwartz D.C."/>
            <person name="Shenoy N."/>
            <person name="Shirasu K."/>
            <person name="Sikhakolli U.R."/>
            <person name="Stueber K."/>
            <person name="Sukno S.A."/>
            <person name="Sweigard J.A."/>
            <person name="Takano Y."/>
            <person name="Takahara H."/>
            <person name="Trail F."/>
            <person name="van der Does H.C."/>
            <person name="Voll L.M."/>
            <person name="Will I."/>
            <person name="Young S."/>
            <person name="Zeng Q."/>
            <person name="Zhang J."/>
            <person name="Zhou S."/>
            <person name="Dickman M.B."/>
            <person name="Schulze-Lefert P."/>
            <person name="Ver Loren van Themaat E."/>
            <person name="Ma L.-J."/>
            <person name="Vaillancourt L.J."/>
        </authorList>
    </citation>
    <scope>NUCLEOTIDE SEQUENCE [LARGE SCALE GENOMIC DNA]</scope>
    <source>
        <strain evidence="5">M1.001 / M2 / FGSC 10212</strain>
    </source>
</reference>
<dbReference type="OrthoDB" id="4850722at2759"/>
<dbReference type="GeneID" id="24412055"/>
<evidence type="ECO:0000313" key="5">
    <source>
        <dbReference type="Proteomes" id="UP000008782"/>
    </source>
</evidence>
<keyword evidence="5" id="KW-1185">Reference proteome</keyword>
<keyword evidence="3" id="KW-0472">Membrane</keyword>
<evidence type="ECO:0000256" key="3">
    <source>
        <dbReference type="SAM" id="Phobius"/>
    </source>
</evidence>
<protein>
    <submittedName>
        <fullName evidence="4">Uncharacterized protein</fullName>
    </submittedName>
</protein>
<dbReference type="HOGENOM" id="CLU_123977_0_0_1"/>
<gene>
    <name evidence="4" type="ORF">GLRG_06690</name>
</gene>
<dbReference type="EMBL" id="GG697357">
    <property type="protein sequence ID" value="EFQ31715.1"/>
    <property type="molecule type" value="Genomic_DNA"/>
</dbReference>
<feature type="region of interest" description="Disordered" evidence="2">
    <location>
        <begin position="110"/>
        <end position="188"/>
    </location>
</feature>
<sequence>MPLYEALSPRYSKSDDSPYSYLAAFSVGLSIPLLLTCLLVIVAWRRDVSKAKSEKKEILNSLTLTKQKLAEAIELHEKQRKDIQRLHRIGSRYVLEHGPLQITAEVEQVPEDGDRVPEGNPPPEDGDAFVVSDEEEWDSDTPARHSLVSAASTVETDPAAPRIATTGVMPTAAHLSGEAARSGAGTAA</sequence>
<organism evidence="5">
    <name type="scientific">Colletotrichum graminicola (strain M1.001 / M2 / FGSC 10212)</name>
    <name type="common">Maize anthracnose fungus</name>
    <name type="synonym">Glomerella graminicola</name>
    <dbReference type="NCBI Taxonomy" id="645133"/>
    <lineage>
        <taxon>Eukaryota</taxon>
        <taxon>Fungi</taxon>
        <taxon>Dikarya</taxon>
        <taxon>Ascomycota</taxon>
        <taxon>Pezizomycotina</taxon>
        <taxon>Sordariomycetes</taxon>
        <taxon>Hypocreomycetidae</taxon>
        <taxon>Glomerellales</taxon>
        <taxon>Glomerellaceae</taxon>
        <taxon>Colletotrichum</taxon>
        <taxon>Colletotrichum graminicola species complex</taxon>
    </lineage>
</organism>
<evidence type="ECO:0000256" key="1">
    <source>
        <dbReference type="SAM" id="Coils"/>
    </source>
</evidence>
<name>E3QLH7_COLGM</name>
<dbReference type="AlphaFoldDB" id="E3QLH7"/>
<keyword evidence="3" id="KW-0812">Transmembrane</keyword>
<dbReference type="RefSeq" id="XP_008095735.1">
    <property type="nucleotide sequence ID" value="XM_008097544.1"/>
</dbReference>
<evidence type="ECO:0000256" key="2">
    <source>
        <dbReference type="SAM" id="MobiDB-lite"/>
    </source>
</evidence>
<feature type="coiled-coil region" evidence="1">
    <location>
        <begin position="59"/>
        <end position="86"/>
    </location>
</feature>
<evidence type="ECO:0000313" key="4">
    <source>
        <dbReference type="EMBL" id="EFQ31715.1"/>
    </source>
</evidence>
<feature type="transmembrane region" description="Helical" evidence="3">
    <location>
        <begin position="20"/>
        <end position="44"/>
    </location>
</feature>
<dbReference type="eggNOG" id="ENOG502T4RI">
    <property type="taxonomic scope" value="Eukaryota"/>
</dbReference>
<proteinExistence type="predicted"/>
<accession>E3QLH7</accession>
<dbReference type="VEuPathDB" id="FungiDB:GLRG_06690"/>
<keyword evidence="1" id="KW-0175">Coiled coil</keyword>
<keyword evidence="3" id="KW-1133">Transmembrane helix</keyword>
<dbReference type="Proteomes" id="UP000008782">
    <property type="component" value="Unassembled WGS sequence"/>
</dbReference>